<evidence type="ECO:0000256" key="1">
    <source>
        <dbReference type="SAM" id="Coils"/>
    </source>
</evidence>
<protein>
    <submittedName>
        <fullName evidence="2">Uncharacterized protein</fullName>
    </submittedName>
</protein>
<proteinExistence type="predicted"/>
<keyword evidence="3" id="KW-1185">Reference proteome</keyword>
<accession>A0A4S4KTX4</accession>
<sequence length="151" mass="17077">MSEEYRVFCQQRGQASTAETAREIAAAKTEIERLEQTIKGKEDAEKNAYIRITQLEHDKTCLTSQLETASQDNQRLTTDKEGVDTLFDNLHERFTEQYALLMQRTSELEASVADVDSLKEAALLLEEKVGSLPSFDPDSTFILPVDINFRG</sequence>
<keyword evidence="1" id="KW-0175">Coiled coil</keyword>
<gene>
    <name evidence="2" type="ORF">EW026_g691</name>
</gene>
<feature type="coiled-coil region" evidence="1">
    <location>
        <begin position="17"/>
        <end position="72"/>
    </location>
</feature>
<reference evidence="2 3" key="1">
    <citation type="submission" date="2019-02" db="EMBL/GenBank/DDBJ databases">
        <title>Genome sequencing of the rare red list fungi Phlebia centrifuga.</title>
        <authorList>
            <person name="Buettner E."/>
            <person name="Kellner H."/>
        </authorList>
    </citation>
    <scope>NUCLEOTIDE SEQUENCE [LARGE SCALE GENOMIC DNA]</scope>
    <source>
        <strain evidence="2 3">DSM 108282</strain>
    </source>
</reference>
<comment type="caution">
    <text evidence="2">The sequence shown here is derived from an EMBL/GenBank/DDBJ whole genome shotgun (WGS) entry which is preliminary data.</text>
</comment>
<organism evidence="2 3">
    <name type="scientific">Hermanssonia centrifuga</name>
    <dbReference type="NCBI Taxonomy" id="98765"/>
    <lineage>
        <taxon>Eukaryota</taxon>
        <taxon>Fungi</taxon>
        <taxon>Dikarya</taxon>
        <taxon>Basidiomycota</taxon>
        <taxon>Agaricomycotina</taxon>
        <taxon>Agaricomycetes</taxon>
        <taxon>Polyporales</taxon>
        <taxon>Meruliaceae</taxon>
        <taxon>Hermanssonia</taxon>
    </lineage>
</organism>
<evidence type="ECO:0000313" key="3">
    <source>
        <dbReference type="Proteomes" id="UP000309038"/>
    </source>
</evidence>
<evidence type="ECO:0000313" key="2">
    <source>
        <dbReference type="EMBL" id="THH02159.1"/>
    </source>
</evidence>
<name>A0A4S4KTX4_9APHY</name>
<dbReference type="EMBL" id="SGPJ01000010">
    <property type="protein sequence ID" value="THH02159.1"/>
    <property type="molecule type" value="Genomic_DNA"/>
</dbReference>
<dbReference type="AlphaFoldDB" id="A0A4S4KTX4"/>
<dbReference type="Proteomes" id="UP000309038">
    <property type="component" value="Unassembled WGS sequence"/>
</dbReference>